<keyword evidence="1" id="KW-1133">Transmembrane helix</keyword>
<feature type="transmembrane region" description="Helical" evidence="1">
    <location>
        <begin position="45"/>
        <end position="65"/>
    </location>
</feature>
<evidence type="ECO:0000259" key="2">
    <source>
        <dbReference type="Pfam" id="PF06580"/>
    </source>
</evidence>
<accession>A0ABY4D4R5</accession>
<protein>
    <submittedName>
        <fullName evidence="3">Histidine kinase</fullName>
    </submittedName>
</protein>
<dbReference type="InterPro" id="IPR050640">
    <property type="entry name" value="Bact_2-comp_sensor_kinase"/>
</dbReference>
<keyword evidence="4" id="KW-1185">Reference proteome</keyword>
<evidence type="ECO:0000313" key="4">
    <source>
        <dbReference type="Proteomes" id="UP000831113"/>
    </source>
</evidence>
<gene>
    <name evidence="3" type="ORF">MTX78_10235</name>
</gene>
<dbReference type="Proteomes" id="UP000831113">
    <property type="component" value="Chromosome"/>
</dbReference>
<feature type="transmembrane region" description="Helical" evidence="1">
    <location>
        <begin position="80"/>
        <end position="105"/>
    </location>
</feature>
<dbReference type="Pfam" id="PF06580">
    <property type="entry name" value="His_kinase"/>
    <property type="match status" value="1"/>
</dbReference>
<sequence>MATLSFGSVRHGLPAPYARIALHAGLWVLYANYEHFLYSGWRETPLVTWSFALTTTLAAVAGYYFFSEVVLPRFVLRQRWLLSVLSLVAIYYGWALLSYGLFLLLESNNLISRTLNDYIYRILGKGVWMGVFSWYGVSIGIFDFAVNVMPPILVRFVQFLLTSGNRSLQLERENLNLEVNFLKAQVNPHFLFNTLNNIYTMVVKQDERAPDMVQHLSDLMHYTVYESDAPRVPLPQELGFLGAYLELERLRYGQKVTIAYQKSGPFEQYSITPLLFFPFVENAFKHGIDSSLDASWVRITLLVQDGQLHFEVNNSFAPTAPKRDVGGVGIANVRKRLALHYPTTDYQLTVQQTDEQYQVHLTLRLYPLGTAPPLARNANRPVAHPSGVLPIR</sequence>
<keyword evidence="1" id="KW-0472">Membrane</keyword>
<dbReference type="InterPro" id="IPR010559">
    <property type="entry name" value="Sig_transdc_His_kin_internal"/>
</dbReference>
<dbReference type="PANTHER" id="PTHR34220:SF7">
    <property type="entry name" value="SENSOR HISTIDINE KINASE YPDA"/>
    <property type="match status" value="1"/>
</dbReference>
<dbReference type="RefSeq" id="WP_243802316.1">
    <property type="nucleotide sequence ID" value="NZ_CP094669.1"/>
</dbReference>
<dbReference type="SUPFAM" id="SSF55874">
    <property type="entry name" value="ATPase domain of HSP90 chaperone/DNA topoisomerase II/histidine kinase"/>
    <property type="match status" value="1"/>
</dbReference>
<keyword evidence="3" id="KW-0418">Kinase</keyword>
<evidence type="ECO:0000313" key="3">
    <source>
        <dbReference type="EMBL" id="UOG76959.1"/>
    </source>
</evidence>
<name>A0ABY4D4R5_9BACT</name>
<dbReference type="PANTHER" id="PTHR34220">
    <property type="entry name" value="SENSOR HISTIDINE KINASE YPDA"/>
    <property type="match status" value="1"/>
</dbReference>
<dbReference type="GO" id="GO:0016301">
    <property type="term" value="F:kinase activity"/>
    <property type="evidence" value="ECO:0007669"/>
    <property type="project" value="UniProtKB-KW"/>
</dbReference>
<dbReference type="EMBL" id="CP094669">
    <property type="protein sequence ID" value="UOG76959.1"/>
    <property type="molecule type" value="Genomic_DNA"/>
</dbReference>
<evidence type="ECO:0000256" key="1">
    <source>
        <dbReference type="SAM" id="Phobius"/>
    </source>
</evidence>
<organism evidence="3 4">
    <name type="scientific">Hymenobacter tibetensis</name>
    <dbReference type="NCBI Taxonomy" id="497967"/>
    <lineage>
        <taxon>Bacteria</taxon>
        <taxon>Pseudomonadati</taxon>
        <taxon>Bacteroidota</taxon>
        <taxon>Cytophagia</taxon>
        <taxon>Cytophagales</taxon>
        <taxon>Hymenobacteraceae</taxon>
        <taxon>Hymenobacter</taxon>
    </lineage>
</organism>
<feature type="transmembrane region" description="Helical" evidence="1">
    <location>
        <begin position="126"/>
        <end position="146"/>
    </location>
</feature>
<feature type="domain" description="Signal transduction histidine kinase internal region" evidence="2">
    <location>
        <begin position="178"/>
        <end position="255"/>
    </location>
</feature>
<reference evidence="3 4" key="1">
    <citation type="submission" date="2022-03" db="EMBL/GenBank/DDBJ databases">
        <title>Hymenobactersp. isolated from the air.</title>
        <authorList>
            <person name="Won M."/>
            <person name="Kwon S.-W."/>
        </authorList>
    </citation>
    <scope>NUCLEOTIDE SEQUENCE [LARGE SCALE GENOMIC DNA]</scope>
    <source>
        <strain evidence="3 4">KACC 21982</strain>
    </source>
</reference>
<keyword evidence="1" id="KW-0812">Transmembrane</keyword>
<feature type="transmembrane region" description="Helical" evidence="1">
    <location>
        <begin position="16"/>
        <end position="33"/>
    </location>
</feature>
<dbReference type="Gene3D" id="3.30.565.10">
    <property type="entry name" value="Histidine kinase-like ATPase, C-terminal domain"/>
    <property type="match status" value="1"/>
</dbReference>
<dbReference type="InterPro" id="IPR036890">
    <property type="entry name" value="HATPase_C_sf"/>
</dbReference>
<keyword evidence="3" id="KW-0808">Transferase</keyword>
<proteinExistence type="predicted"/>